<keyword evidence="2" id="KW-1185">Reference proteome</keyword>
<dbReference type="EMBL" id="JAINUF010000003">
    <property type="protein sequence ID" value="KAJ8371055.1"/>
    <property type="molecule type" value="Genomic_DNA"/>
</dbReference>
<gene>
    <name evidence="1" type="ORF">SKAU_G00110830</name>
</gene>
<evidence type="ECO:0000313" key="2">
    <source>
        <dbReference type="Proteomes" id="UP001152622"/>
    </source>
</evidence>
<comment type="caution">
    <text evidence="1">The sequence shown here is derived from an EMBL/GenBank/DDBJ whole genome shotgun (WGS) entry which is preliminary data.</text>
</comment>
<accession>A0A9Q1J679</accession>
<evidence type="ECO:0000313" key="1">
    <source>
        <dbReference type="EMBL" id="KAJ8371055.1"/>
    </source>
</evidence>
<proteinExistence type="predicted"/>
<organism evidence="1 2">
    <name type="scientific">Synaphobranchus kaupii</name>
    <name type="common">Kaup's arrowtooth eel</name>
    <dbReference type="NCBI Taxonomy" id="118154"/>
    <lineage>
        <taxon>Eukaryota</taxon>
        <taxon>Metazoa</taxon>
        <taxon>Chordata</taxon>
        <taxon>Craniata</taxon>
        <taxon>Vertebrata</taxon>
        <taxon>Euteleostomi</taxon>
        <taxon>Actinopterygii</taxon>
        <taxon>Neopterygii</taxon>
        <taxon>Teleostei</taxon>
        <taxon>Anguilliformes</taxon>
        <taxon>Synaphobranchidae</taxon>
        <taxon>Synaphobranchus</taxon>
    </lineage>
</organism>
<dbReference type="Proteomes" id="UP001152622">
    <property type="component" value="Chromosome 3"/>
</dbReference>
<reference evidence="1" key="1">
    <citation type="journal article" date="2023" name="Science">
        <title>Genome structures resolve the early diversification of teleost fishes.</title>
        <authorList>
            <person name="Parey E."/>
            <person name="Louis A."/>
            <person name="Montfort J."/>
            <person name="Bouchez O."/>
            <person name="Roques C."/>
            <person name="Iampietro C."/>
            <person name="Lluch J."/>
            <person name="Castinel A."/>
            <person name="Donnadieu C."/>
            <person name="Desvignes T."/>
            <person name="Floi Bucao C."/>
            <person name="Jouanno E."/>
            <person name="Wen M."/>
            <person name="Mejri S."/>
            <person name="Dirks R."/>
            <person name="Jansen H."/>
            <person name="Henkel C."/>
            <person name="Chen W.J."/>
            <person name="Zahm M."/>
            <person name="Cabau C."/>
            <person name="Klopp C."/>
            <person name="Thompson A.W."/>
            <person name="Robinson-Rechavi M."/>
            <person name="Braasch I."/>
            <person name="Lecointre G."/>
            <person name="Bobe J."/>
            <person name="Postlethwait J.H."/>
            <person name="Berthelot C."/>
            <person name="Roest Crollius H."/>
            <person name="Guiguen Y."/>
        </authorList>
    </citation>
    <scope>NUCLEOTIDE SEQUENCE</scope>
    <source>
        <strain evidence="1">WJC10195</strain>
    </source>
</reference>
<sequence length="108" mass="11573">MSFGVAWTGRRSRAGGTRIPSSRLACRPVRLPPLFTPNPGLHTAALRLLEQNPLCLIFFILNKACSTLSEVPRGAICMSEEDSESAKVSAVLSADLHVFAAASPRGPR</sequence>
<name>A0A9Q1J679_SYNKA</name>
<dbReference type="AlphaFoldDB" id="A0A9Q1J679"/>
<protein>
    <submittedName>
        <fullName evidence="1">Uncharacterized protein</fullName>
    </submittedName>
</protein>